<dbReference type="InterPro" id="IPR012373">
    <property type="entry name" value="Ferrdict_sens_TM"/>
</dbReference>
<evidence type="ECO:0000259" key="1">
    <source>
        <dbReference type="Pfam" id="PF04773"/>
    </source>
</evidence>
<dbReference type="PANTHER" id="PTHR30273">
    <property type="entry name" value="PERIPLASMIC SIGNAL SENSOR AND SIGMA FACTOR ACTIVATOR FECR-RELATED"/>
    <property type="match status" value="1"/>
</dbReference>
<proteinExistence type="predicted"/>
<comment type="caution">
    <text evidence="2">The sequence shown here is derived from an EMBL/GenBank/DDBJ whole genome shotgun (WGS) entry which is preliminary data.</text>
</comment>
<dbReference type="PIRSF" id="PIRSF018266">
    <property type="entry name" value="FecR"/>
    <property type="match status" value="1"/>
</dbReference>
<accession>A0A928ZYM9</accession>
<evidence type="ECO:0000313" key="3">
    <source>
        <dbReference type="Proteomes" id="UP000615026"/>
    </source>
</evidence>
<dbReference type="Gene3D" id="3.55.50.30">
    <property type="match status" value="1"/>
</dbReference>
<dbReference type="Gene3D" id="2.60.120.1440">
    <property type="match status" value="1"/>
</dbReference>
<feature type="domain" description="FecR protein" evidence="1">
    <location>
        <begin position="131"/>
        <end position="222"/>
    </location>
</feature>
<protein>
    <submittedName>
        <fullName evidence="2">FecR domain-containing protein</fullName>
    </submittedName>
</protein>
<dbReference type="Proteomes" id="UP000615026">
    <property type="component" value="Unassembled WGS sequence"/>
</dbReference>
<organism evidence="2 3">
    <name type="scientific">Leptolyngbya cf. ectocarpi LEGE 11479</name>
    <dbReference type="NCBI Taxonomy" id="1828722"/>
    <lineage>
        <taxon>Bacteria</taxon>
        <taxon>Bacillati</taxon>
        <taxon>Cyanobacteriota</taxon>
        <taxon>Cyanophyceae</taxon>
        <taxon>Leptolyngbyales</taxon>
        <taxon>Leptolyngbyaceae</taxon>
        <taxon>Leptolyngbya group</taxon>
        <taxon>Leptolyngbya</taxon>
    </lineage>
</organism>
<keyword evidence="3" id="KW-1185">Reference proteome</keyword>
<evidence type="ECO:0000313" key="2">
    <source>
        <dbReference type="EMBL" id="MBE9069855.1"/>
    </source>
</evidence>
<dbReference type="InterPro" id="IPR006860">
    <property type="entry name" value="FecR"/>
</dbReference>
<dbReference type="RefSeq" id="WP_193995742.1">
    <property type="nucleotide sequence ID" value="NZ_JADEXP010000332.1"/>
</dbReference>
<dbReference type="PANTHER" id="PTHR30273:SF2">
    <property type="entry name" value="PROTEIN FECR"/>
    <property type="match status" value="1"/>
</dbReference>
<reference evidence="2" key="1">
    <citation type="submission" date="2020-10" db="EMBL/GenBank/DDBJ databases">
        <authorList>
            <person name="Castelo-Branco R."/>
            <person name="Eusebio N."/>
            <person name="Adriana R."/>
            <person name="Vieira A."/>
            <person name="Brugerolle De Fraissinette N."/>
            <person name="Rezende De Castro R."/>
            <person name="Schneider M.P."/>
            <person name="Vasconcelos V."/>
            <person name="Leao P.N."/>
        </authorList>
    </citation>
    <scope>NUCLEOTIDE SEQUENCE</scope>
    <source>
        <strain evidence="2">LEGE 11479</strain>
    </source>
</reference>
<name>A0A928ZYM9_LEPEC</name>
<dbReference type="GO" id="GO:0016989">
    <property type="term" value="F:sigma factor antagonist activity"/>
    <property type="evidence" value="ECO:0007669"/>
    <property type="project" value="TreeGrafter"/>
</dbReference>
<dbReference type="AlphaFoldDB" id="A0A928ZYM9"/>
<dbReference type="EMBL" id="JADEXP010000332">
    <property type="protein sequence ID" value="MBE9069855.1"/>
    <property type="molecule type" value="Genomic_DNA"/>
</dbReference>
<dbReference type="Pfam" id="PF04773">
    <property type="entry name" value="FecR"/>
    <property type="match status" value="1"/>
</dbReference>
<sequence length="357" mass="39831">MNDVIKFPEQTPETRAAIEWAARLDRGKLSKEESLELQKWLEGRQDRHDELIRVVEMWDDFRSLLANSDIEADEHFAAELSEISEISENSKRRGMFRTGAAVAASVGVLIAASAVSVDHFNYRQYTAQNATYSTMIGEQREIALPDQSVVVLNTSSSMVVQYKRGVREITLLSGEAHFNVAHKRNNAFLVKAGNGSVRAVGTAFSVKYDKSEIEVLVSDGDIVVDLLDSPDIFVNVSADTPELQKARTAEASVGDRVVFGEKIRSVTRIEPDRLETELFWRNGVLAFEDQPLHEVIGEVSRYTEFEIAIVDANVRDLRVGGYFPVGKLESIFDSLRDGFGLSVEEVDEGVFHISQDV</sequence>
<gene>
    <name evidence="2" type="ORF">IQ260_24740</name>
</gene>